<evidence type="ECO:0000313" key="2">
    <source>
        <dbReference type="Proteomes" id="UP001232063"/>
    </source>
</evidence>
<organism evidence="1 2">
    <name type="scientific">Xanthocytophaga agilis</name>
    <dbReference type="NCBI Taxonomy" id="3048010"/>
    <lineage>
        <taxon>Bacteria</taxon>
        <taxon>Pseudomonadati</taxon>
        <taxon>Bacteroidota</taxon>
        <taxon>Cytophagia</taxon>
        <taxon>Cytophagales</taxon>
        <taxon>Rhodocytophagaceae</taxon>
        <taxon>Xanthocytophaga</taxon>
    </lineage>
</organism>
<keyword evidence="2" id="KW-1185">Reference proteome</keyword>
<proteinExistence type="predicted"/>
<dbReference type="EMBL" id="JASJOU010000019">
    <property type="protein sequence ID" value="MDJ1506015.1"/>
    <property type="molecule type" value="Genomic_DNA"/>
</dbReference>
<dbReference type="AlphaFoldDB" id="A0AAE3RA46"/>
<dbReference type="Proteomes" id="UP001232063">
    <property type="component" value="Unassembled WGS sequence"/>
</dbReference>
<gene>
    <name evidence="1" type="ORF">QNI22_35480</name>
</gene>
<name>A0AAE3RA46_9BACT</name>
<evidence type="ECO:0000313" key="1">
    <source>
        <dbReference type="EMBL" id="MDJ1506015.1"/>
    </source>
</evidence>
<reference evidence="1" key="1">
    <citation type="submission" date="2023-05" db="EMBL/GenBank/DDBJ databases">
        <authorList>
            <person name="Zhang X."/>
        </authorList>
    </citation>
    <scope>NUCLEOTIDE SEQUENCE</scope>
    <source>
        <strain evidence="1">BD1B2-1</strain>
    </source>
</reference>
<dbReference type="RefSeq" id="WP_314518674.1">
    <property type="nucleotide sequence ID" value="NZ_JASJOU010000019.1"/>
</dbReference>
<protein>
    <recommendedName>
        <fullName evidence="3">Lipoprotein</fullName>
    </recommendedName>
</protein>
<evidence type="ECO:0008006" key="3">
    <source>
        <dbReference type="Google" id="ProtNLM"/>
    </source>
</evidence>
<accession>A0AAE3RA46</accession>
<sequence>MRYYPLLIVGLVAFYSCNSTSKPQSQFENIPSTDSTCLKEVRNAKADIRKGKLTFCHFVGMLVKKSSRSDQEMDSLLTLFGINHQAELVSDVVMEGQTDGCYCGFMREQIDQKFGKTFIDSLLTVSDSLYVQNHIHDTMYYASCDTRPNYPSDTTSYEDEFSERFQNDLDQRLIYPVGYSKRANNDSPAFVDVYLYVEKSGNASITGYRFVFDMKTNHKYETYFKSKIEEAIRIKGWTPATIRKQKVNSDMVMRLFFD</sequence>
<dbReference type="PROSITE" id="PS51257">
    <property type="entry name" value="PROKAR_LIPOPROTEIN"/>
    <property type="match status" value="1"/>
</dbReference>
<comment type="caution">
    <text evidence="1">The sequence shown here is derived from an EMBL/GenBank/DDBJ whole genome shotgun (WGS) entry which is preliminary data.</text>
</comment>